<name>A0A7J8FJI8_ROUAE</name>
<feature type="region of interest" description="Disordered" evidence="1">
    <location>
        <begin position="1"/>
        <end position="20"/>
    </location>
</feature>
<evidence type="ECO:0000313" key="3">
    <source>
        <dbReference type="Proteomes" id="UP000593571"/>
    </source>
</evidence>
<comment type="caution">
    <text evidence="2">The sequence shown here is derived from an EMBL/GenBank/DDBJ whole genome shotgun (WGS) entry which is preliminary data.</text>
</comment>
<accession>A0A7J8FJI8</accession>
<protein>
    <submittedName>
        <fullName evidence="2">Uncharacterized protein</fullName>
    </submittedName>
</protein>
<gene>
    <name evidence="2" type="ORF">HJG63_012128</name>
</gene>
<evidence type="ECO:0000313" key="2">
    <source>
        <dbReference type="EMBL" id="KAF6447755.1"/>
    </source>
</evidence>
<organism evidence="2 3">
    <name type="scientific">Rousettus aegyptiacus</name>
    <name type="common">Egyptian fruit bat</name>
    <name type="synonym">Pteropus aegyptiacus</name>
    <dbReference type="NCBI Taxonomy" id="9407"/>
    <lineage>
        <taxon>Eukaryota</taxon>
        <taxon>Metazoa</taxon>
        <taxon>Chordata</taxon>
        <taxon>Craniata</taxon>
        <taxon>Vertebrata</taxon>
        <taxon>Euteleostomi</taxon>
        <taxon>Mammalia</taxon>
        <taxon>Eutheria</taxon>
        <taxon>Laurasiatheria</taxon>
        <taxon>Chiroptera</taxon>
        <taxon>Yinpterochiroptera</taxon>
        <taxon>Pteropodoidea</taxon>
        <taxon>Pteropodidae</taxon>
        <taxon>Rousettinae</taxon>
        <taxon>Rousettus</taxon>
    </lineage>
</organism>
<proteinExistence type="predicted"/>
<reference evidence="2 3" key="1">
    <citation type="journal article" date="2020" name="Nature">
        <title>Six reference-quality genomes reveal evolution of bat adaptations.</title>
        <authorList>
            <person name="Jebb D."/>
            <person name="Huang Z."/>
            <person name="Pippel M."/>
            <person name="Hughes G.M."/>
            <person name="Lavrichenko K."/>
            <person name="Devanna P."/>
            <person name="Winkler S."/>
            <person name="Jermiin L.S."/>
            <person name="Skirmuntt E.C."/>
            <person name="Katzourakis A."/>
            <person name="Burkitt-Gray L."/>
            <person name="Ray D.A."/>
            <person name="Sullivan K.A.M."/>
            <person name="Roscito J.G."/>
            <person name="Kirilenko B.M."/>
            <person name="Davalos L.M."/>
            <person name="Corthals A.P."/>
            <person name="Power M.L."/>
            <person name="Jones G."/>
            <person name="Ransome R.D."/>
            <person name="Dechmann D.K.N."/>
            <person name="Locatelli A.G."/>
            <person name="Puechmaille S.J."/>
            <person name="Fedrigo O."/>
            <person name="Jarvis E.D."/>
            <person name="Hiller M."/>
            <person name="Vernes S.C."/>
            <person name="Myers E.W."/>
            <person name="Teeling E.C."/>
        </authorList>
    </citation>
    <scope>NUCLEOTIDE SEQUENCE [LARGE SCALE GENOMIC DNA]</scope>
    <source>
        <strain evidence="2">MRouAeg1</strain>
        <tissue evidence="2">Muscle</tissue>
    </source>
</reference>
<dbReference type="AlphaFoldDB" id="A0A7J8FJI8"/>
<keyword evidence="3" id="KW-1185">Reference proteome</keyword>
<evidence type="ECO:0000256" key="1">
    <source>
        <dbReference type="SAM" id="MobiDB-lite"/>
    </source>
</evidence>
<dbReference type="Proteomes" id="UP000593571">
    <property type="component" value="Unassembled WGS sequence"/>
</dbReference>
<dbReference type="EMBL" id="JACASE010000007">
    <property type="protein sequence ID" value="KAF6447755.1"/>
    <property type="molecule type" value="Genomic_DNA"/>
</dbReference>
<sequence>MSWTQACGPHPRFQAEPPLTPGCIEVGTSWRFSKKVKTRPTSAKQAVGDRKYDQPEVATEMCRVSESLVPQWPSTGPQGPQASHFFFSLPRSREKHAEGLLCNRAERARPAPLLPFTTEHVGHEEFCRHPSSRLNAN</sequence>